<dbReference type="PROSITE" id="PS51257">
    <property type="entry name" value="PROKAR_LIPOPROTEIN"/>
    <property type="match status" value="1"/>
</dbReference>
<evidence type="ECO:0000313" key="6">
    <source>
        <dbReference type="EMBL" id="MDU9002470.1"/>
    </source>
</evidence>
<proteinExistence type="predicted"/>
<gene>
    <name evidence="6" type="ORF">QO231_01240</name>
</gene>
<dbReference type="PANTHER" id="PTHR30329">
    <property type="entry name" value="STATOR ELEMENT OF FLAGELLAR MOTOR COMPLEX"/>
    <property type="match status" value="1"/>
</dbReference>
<dbReference type="SUPFAM" id="SSF103088">
    <property type="entry name" value="OmpA-like"/>
    <property type="match status" value="1"/>
</dbReference>
<feature type="domain" description="OmpA-like" evidence="5">
    <location>
        <begin position="52"/>
        <end position="168"/>
    </location>
</feature>
<keyword evidence="7" id="KW-1185">Reference proteome</keyword>
<dbReference type="PRINTS" id="PR01021">
    <property type="entry name" value="OMPADOMAIN"/>
</dbReference>
<keyword evidence="2 4" id="KW-0472">Membrane</keyword>
<dbReference type="InterPro" id="IPR006665">
    <property type="entry name" value="OmpA-like"/>
</dbReference>
<reference evidence="7" key="1">
    <citation type="submission" date="2023-05" db="EMBL/GenBank/DDBJ databases">
        <title>Sedimentitalea sp. nov. JM2-8.</title>
        <authorList>
            <person name="Huang J."/>
        </authorList>
    </citation>
    <scope>NUCLEOTIDE SEQUENCE [LARGE SCALE GENOMIC DNA]</scope>
    <source>
        <strain evidence="7">KHS03</strain>
    </source>
</reference>
<keyword evidence="3" id="KW-0998">Cell outer membrane</keyword>
<protein>
    <submittedName>
        <fullName evidence="6">OmpA family protein</fullName>
    </submittedName>
</protein>
<name>A0ABU3V8V8_9RHOB</name>
<comment type="caution">
    <text evidence="6">The sequence shown here is derived from an EMBL/GenBank/DDBJ whole genome shotgun (WGS) entry which is preliminary data.</text>
</comment>
<evidence type="ECO:0000256" key="2">
    <source>
        <dbReference type="ARBA" id="ARBA00023136"/>
    </source>
</evidence>
<evidence type="ECO:0000256" key="4">
    <source>
        <dbReference type="PROSITE-ProRule" id="PRU00473"/>
    </source>
</evidence>
<evidence type="ECO:0000256" key="3">
    <source>
        <dbReference type="ARBA" id="ARBA00023237"/>
    </source>
</evidence>
<evidence type="ECO:0000256" key="1">
    <source>
        <dbReference type="ARBA" id="ARBA00004442"/>
    </source>
</evidence>
<dbReference type="InterPro" id="IPR006664">
    <property type="entry name" value="OMP_bac"/>
</dbReference>
<evidence type="ECO:0000259" key="5">
    <source>
        <dbReference type="PROSITE" id="PS51123"/>
    </source>
</evidence>
<dbReference type="Pfam" id="PF00691">
    <property type="entry name" value="OmpA"/>
    <property type="match status" value="1"/>
</dbReference>
<accession>A0ABU3V8V8</accession>
<organism evidence="6 7">
    <name type="scientific">Sedimentitalea todarodis</name>
    <dbReference type="NCBI Taxonomy" id="1631240"/>
    <lineage>
        <taxon>Bacteria</taxon>
        <taxon>Pseudomonadati</taxon>
        <taxon>Pseudomonadota</taxon>
        <taxon>Alphaproteobacteria</taxon>
        <taxon>Rhodobacterales</taxon>
        <taxon>Paracoccaceae</taxon>
        <taxon>Sedimentitalea</taxon>
    </lineage>
</organism>
<dbReference type="CDD" id="cd07185">
    <property type="entry name" value="OmpA_C-like"/>
    <property type="match status" value="1"/>
</dbReference>
<sequence>MRELILVAGLAAALSGCDQTAGDSVTTRDFGLATQNNSLVMQGDLSYAVALGERFAREIPSTVNFAFNSDVLDSTARQILDRQADWIRQFPEVRFNVYGYTDLVGSASYNYGLGERRARAVVRYLSTRGISSSRLQALVSYGETRPVINTPAPERVNRRSVTEVGGFLARHPTVLDGKYAEIVYREYIVSAQPVDGLTRRSNTGGFGNVQ</sequence>
<evidence type="ECO:0000313" key="7">
    <source>
        <dbReference type="Proteomes" id="UP001255416"/>
    </source>
</evidence>
<dbReference type="RefSeq" id="WP_316772324.1">
    <property type="nucleotide sequence ID" value="NZ_JASMWN010000001.1"/>
</dbReference>
<comment type="subcellular location">
    <subcellularLocation>
        <location evidence="1">Cell outer membrane</location>
    </subcellularLocation>
</comment>
<dbReference type="EMBL" id="JASMWN010000001">
    <property type="protein sequence ID" value="MDU9002470.1"/>
    <property type="molecule type" value="Genomic_DNA"/>
</dbReference>
<dbReference type="Proteomes" id="UP001255416">
    <property type="component" value="Unassembled WGS sequence"/>
</dbReference>
<dbReference type="InterPro" id="IPR050330">
    <property type="entry name" value="Bact_OuterMem_StrucFunc"/>
</dbReference>
<dbReference type="Gene3D" id="3.30.1330.60">
    <property type="entry name" value="OmpA-like domain"/>
    <property type="match status" value="1"/>
</dbReference>
<dbReference type="PANTHER" id="PTHR30329:SF21">
    <property type="entry name" value="LIPOPROTEIN YIAD-RELATED"/>
    <property type="match status" value="1"/>
</dbReference>
<dbReference type="PROSITE" id="PS51123">
    <property type="entry name" value="OMPA_2"/>
    <property type="match status" value="1"/>
</dbReference>
<dbReference type="InterPro" id="IPR036737">
    <property type="entry name" value="OmpA-like_sf"/>
</dbReference>